<dbReference type="Gene3D" id="1.20.58.1610">
    <property type="entry name" value="NADH:ubiquinone/plastoquinone oxidoreductase, chain 3"/>
    <property type="match status" value="1"/>
</dbReference>
<feature type="transmembrane region" description="Helical" evidence="7">
    <location>
        <begin position="60"/>
        <end position="80"/>
    </location>
</feature>
<dbReference type="Proteomes" id="UP000594121">
    <property type="component" value="Chromosome"/>
</dbReference>
<dbReference type="FunCoup" id="A0A7L9FJY6">
    <property type="interactions" value="14"/>
</dbReference>
<dbReference type="KEGG" id="thel:IG193_02340"/>
<accession>A0A7L9FJY6</accession>
<evidence type="ECO:0000256" key="3">
    <source>
        <dbReference type="ARBA" id="ARBA00022448"/>
    </source>
</evidence>
<name>A0A7L9FJY6_9CREN</name>
<comment type="similarity">
    <text evidence="2">Belongs to the complex I subunit 3 family.</text>
</comment>
<dbReference type="NCBIfam" id="NF004729">
    <property type="entry name" value="PRK06073.1-5"/>
    <property type="match status" value="1"/>
</dbReference>
<sequence length="118" mass="13039">MPSPATTLLLVTVLGLLAGLLVIILALLLERGPEGRFKRARYEAGNIPSGEAKTRLPFQYYGYVILYLGVEPLIVLLYLLPFSHSYNSLITLASLLAVLLPVIAWGVAMSEKINEWRI</sequence>
<dbReference type="EMBL" id="CP062310">
    <property type="protein sequence ID" value="QOJ79323.1"/>
    <property type="molecule type" value="Genomic_DNA"/>
</dbReference>
<dbReference type="PANTHER" id="PTHR11058:SF9">
    <property type="entry name" value="NADH-UBIQUINONE OXIDOREDUCTASE CHAIN 3"/>
    <property type="match status" value="1"/>
</dbReference>
<dbReference type="GO" id="GO:0030964">
    <property type="term" value="C:NADH dehydrogenase complex"/>
    <property type="evidence" value="ECO:0007669"/>
    <property type="project" value="TreeGrafter"/>
</dbReference>
<evidence type="ECO:0000256" key="7">
    <source>
        <dbReference type="SAM" id="Phobius"/>
    </source>
</evidence>
<dbReference type="GeneID" id="59148698"/>
<dbReference type="RefSeq" id="WP_192819295.1">
    <property type="nucleotide sequence ID" value="NZ_CP062310.1"/>
</dbReference>
<gene>
    <name evidence="8" type="primary">ndhC</name>
    <name evidence="8" type="ORF">IG193_02340</name>
</gene>
<dbReference type="InterPro" id="IPR000440">
    <property type="entry name" value="NADH_UbQ/plastoQ_OxRdtase_su3"/>
</dbReference>
<dbReference type="InParanoid" id="A0A7L9FJY6"/>
<evidence type="ECO:0000313" key="8">
    <source>
        <dbReference type="EMBL" id="QOJ79323.1"/>
    </source>
</evidence>
<dbReference type="InterPro" id="IPR038430">
    <property type="entry name" value="NDAH_ubi_oxred_su3_sf"/>
</dbReference>
<dbReference type="PANTHER" id="PTHR11058">
    <property type="entry name" value="NADH-UBIQUINONE OXIDOREDUCTASE CHAIN 3"/>
    <property type="match status" value="1"/>
</dbReference>
<organism evidence="8 9">
    <name type="scientific">Infirmifilum lucidum</name>
    <dbReference type="NCBI Taxonomy" id="2776706"/>
    <lineage>
        <taxon>Archaea</taxon>
        <taxon>Thermoproteota</taxon>
        <taxon>Thermoprotei</taxon>
        <taxon>Thermofilales</taxon>
        <taxon>Thermofilaceae</taxon>
        <taxon>Infirmifilum</taxon>
    </lineage>
</organism>
<evidence type="ECO:0000256" key="6">
    <source>
        <dbReference type="ARBA" id="ARBA00023136"/>
    </source>
</evidence>
<keyword evidence="6 7" id="KW-0472">Membrane</keyword>
<protein>
    <submittedName>
        <fullName evidence="8">NADH-quinone oxidoreductase subunit A</fullName>
    </submittedName>
</protein>
<proteinExistence type="inferred from homology"/>
<feature type="transmembrane region" description="Helical" evidence="7">
    <location>
        <begin position="6"/>
        <end position="29"/>
    </location>
</feature>
<evidence type="ECO:0000313" key="9">
    <source>
        <dbReference type="Proteomes" id="UP000594121"/>
    </source>
</evidence>
<feature type="transmembrane region" description="Helical" evidence="7">
    <location>
        <begin position="86"/>
        <end position="108"/>
    </location>
</feature>
<reference evidence="8 9" key="1">
    <citation type="submission" date="2020-10" db="EMBL/GenBank/DDBJ databases">
        <title>Thermofilum lucidum 3507LT sp. nov. a novel member of Thermofilaceae family isolated from Chile hot spring, and proposal of description order Thermofilales.</title>
        <authorList>
            <person name="Zayulina K.S."/>
            <person name="Elcheninov A.G."/>
            <person name="Toshchakov S.V."/>
            <person name="Kublanov I.V."/>
        </authorList>
    </citation>
    <scope>NUCLEOTIDE SEQUENCE [LARGE SCALE GENOMIC DNA]</scope>
    <source>
        <strain evidence="8 9">3507LT</strain>
    </source>
</reference>
<evidence type="ECO:0000256" key="4">
    <source>
        <dbReference type="ARBA" id="ARBA00022692"/>
    </source>
</evidence>
<dbReference type="GO" id="GO:0008137">
    <property type="term" value="F:NADH dehydrogenase (ubiquinone) activity"/>
    <property type="evidence" value="ECO:0007669"/>
    <property type="project" value="InterPro"/>
</dbReference>
<keyword evidence="3" id="KW-0813">Transport</keyword>
<keyword evidence="5 7" id="KW-1133">Transmembrane helix</keyword>
<comment type="subcellular location">
    <subcellularLocation>
        <location evidence="1">Membrane</location>
    </subcellularLocation>
</comment>
<evidence type="ECO:0000256" key="2">
    <source>
        <dbReference type="ARBA" id="ARBA00008472"/>
    </source>
</evidence>
<dbReference type="Pfam" id="PF00507">
    <property type="entry name" value="Oxidored_q4"/>
    <property type="match status" value="1"/>
</dbReference>
<evidence type="ECO:0000256" key="5">
    <source>
        <dbReference type="ARBA" id="ARBA00022989"/>
    </source>
</evidence>
<dbReference type="AlphaFoldDB" id="A0A7L9FJY6"/>
<keyword evidence="4 7" id="KW-0812">Transmembrane</keyword>
<evidence type="ECO:0000256" key="1">
    <source>
        <dbReference type="ARBA" id="ARBA00004370"/>
    </source>
</evidence>
<keyword evidence="9" id="KW-1185">Reference proteome</keyword>